<sequence>MKKHLKLYFVMGSVNCLKNPVEVLSEAIDGGITMFQYREKGKGALEGEDKLQLGKKLQSLCNQNNIPFIVNDDINLALELDADGIHIGQEDGDVSKIRKFIGRKILGVSAHDLSEATEAVKTGANYIGVGPMYETKTKLDTNEVAGPDMIRQLRQNNIEIPIVGIGGINQQNLKPVINAGADGVALISAISSLKQPREAASNLIESINDSFVNE</sequence>
<dbReference type="InterPro" id="IPR036206">
    <property type="entry name" value="ThiamineP_synth_sf"/>
</dbReference>
<evidence type="ECO:0000256" key="11">
    <source>
        <dbReference type="RuleBase" id="RU004253"/>
    </source>
</evidence>
<evidence type="ECO:0000259" key="12">
    <source>
        <dbReference type="Pfam" id="PF02581"/>
    </source>
</evidence>
<feature type="binding site" evidence="9">
    <location>
        <begin position="135"/>
        <end position="137"/>
    </location>
    <ligand>
        <name>2-[(2R,5Z)-2-carboxy-4-methylthiazol-5(2H)-ylidene]ethyl phosphate</name>
        <dbReference type="ChEBI" id="CHEBI:62899"/>
    </ligand>
</feature>
<comment type="catalytic activity">
    <reaction evidence="7 9 10">
        <text>2-(2-carboxy-4-methylthiazol-5-yl)ethyl phosphate + 4-amino-2-methyl-5-(diphosphooxymethyl)pyrimidine + 2 H(+) = thiamine phosphate + CO2 + diphosphate</text>
        <dbReference type="Rhea" id="RHEA:47848"/>
        <dbReference type="ChEBI" id="CHEBI:15378"/>
        <dbReference type="ChEBI" id="CHEBI:16526"/>
        <dbReference type="ChEBI" id="CHEBI:33019"/>
        <dbReference type="ChEBI" id="CHEBI:37575"/>
        <dbReference type="ChEBI" id="CHEBI:57841"/>
        <dbReference type="ChEBI" id="CHEBI:62890"/>
        <dbReference type="EC" id="2.5.1.3"/>
    </reaction>
</comment>
<comment type="caution">
    <text evidence="13">The sequence shown here is derived from an EMBL/GenBank/DDBJ whole genome shotgun (WGS) entry which is preliminary data.</text>
</comment>
<dbReference type="GO" id="GO:0004789">
    <property type="term" value="F:thiamine-phosphate diphosphorylase activity"/>
    <property type="evidence" value="ECO:0007669"/>
    <property type="project" value="UniProtKB-UniRule"/>
</dbReference>
<keyword evidence="14" id="KW-1185">Reference proteome</keyword>
<evidence type="ECO:0000256" key="10">
    <source>
        <dbReference type="RuleBase" id="RU003826"/>
    </source>
</evidence>
<evidence type="ECO:0000256" key="3">
    <source>
        <dbReference type="ARBA" id="ARBA00022723"/>
    </source>
</evidence>
<comment type="catalytic activity">
    <reaction evidence="8 9 10">
        <text>2-[(2R,5Z)-2-carboxy-4-methylthiazol-5(2H)-ylidene]ethyl phosphate + 4-amino-2-methyl-5-(diphosphooxymethyl)pyrimidine + 2 H(+) = thiamine phosphate + CO2 + diphosphate</text>
        <dbReference type="Rhea" id="RHEA:47844"/>
        <dbReference type="ChEBI" id="CHEBI:15378"/>
        <dbReference type="ChEBI" id="CHEBI:16526"/>
        <dbReference type="ChEBI" id="CHEBI:33019"/>
        <dbReference type="ChEBI" id="CHEBI:37575"/>
        <dbReference type="ChEBI" id="CHEBI:57841"/>
        <dbReference type="ChEBI" id="CHEBI:62899"/>
        <dbReference type="EC" id="2.5.1.3"/>
    </reaction>
</comment>
<protein>
    <recommendedName>
        <fullName evidence="9">Thiamine-phosphate synthase</fullName>
        <shortName evidence="9">TP synthase</shortName>
        <shortName evidence="9">TPS</shortName>
        <ecNumber evidence="9">2.5.1.3</ecNumber>
    </recommendedName>
    <alternativeName>
        <fullName evidence="9">Thiamine-phosphate pyrophosphorylase</fullName>
        <shortName evidence="9">TMP pyrophosphorylase</shortName>
        <shortName evidence="9">TMP-PPase</shortName>
    </alternativeName>
</protein>
<dbReference type="FunFam" id="3.20.20.70:FF:000096">
    <property type="entry name" value="Thiamine-phosphate synthase"/>
    <property type="match status" value="1"/>
</dbReference>
<dbReference type="Pfam" id="PF02581">
    <property type="entry name" value="TMP-TENI"/>
    <property type="match status" value="1"/>
</dbReference>
<keyword evidence="3 9" id="KW-0479">Metal-binding</keyword>
<comment type="similarity">
    <text evidence="9 10">Belongs to the thiamine-phosphate synthase family.</text>
</comment>
<evidence type="ECO:0000256" key="4">
    <source>
        <dbReference type="ARBA" id="ARBA00022842"/>
    </source>
</evidence>
<gene>
    <name evidence="9" type="primary">thiE</name>
    <name evidence="13" type="ORF">ERL59_10130</name>
</gene>
<dbReference type="GO" id="GO:0009229">
    <property type="term" value="P:thiamine diphosphate biosynthetic process"/>
    <property type="evidence" value="ECO:0007669"/>
    <property type="project" value="UniProtKB-UniRule"/>
</dbReference>
<feature type="binding site" evidence="9">
    <location>
        <position position="138"/>
    </location>
    <ligand>
        <name>4-amino-2-methyl-5-(diphosphooxymethyl)pyrimidine</name>
        <dbReference type="ChEBI" id="CHEBI:57841"/>
    </ligand>
</feature>
<feature type="binding site" evidence="9">
    <location>
        <position position="71"/>
    </location>
    <ligand>
        <name>4-amino-2-methyl-5-(diphosphooxymethyl)pyrimidine</name>
        <dbReference type="ChEBI" id="CHEBI:57841"/>
    </ligand>
</feature>
<dbReference type="PANTHER" id="PTHR20857">
    <property type="entry name" value="THIAMINE-PHOSPHATE PYROPHOSPHORYLASE"/>
    <property type="match status" value="1"/>
</dbReference>
<feature type="binding site" evidence="9">
    <location>
        <position position="109"/>
    </location>
    <ligand>
        <name>4-amino-2-methyl-5-(diphosphooxymethyl)pyrimidine</name>
        <dbReference type="ChEBI" id="CHEBI:57841"/>
    </ligand>
</feature>
<evidence type="ECO:0000256" key="7">
    <source>
        <dbReference type="ARBA" id="ARBA00047851"/>
    </source>
</evidence>
<evidence type="ECO:0000313" key="14">
    <source>
        <dbReference type="Proteomes" id="UP000448943"/>
    </source>
</evidence>
<comment type="pathway">
    <text evidence="1 9 11">Cofactor biosynthesis; thiamine diphosphate biosynthesis; thiamine phosphate from 4-amino-2-methyl-5-diphosphomethylpyrimidine and 4-methyl-5-(2-phosphoethyl)-thiazole: step 1/1.</text>
</comment>
<comment type="catalytic activity">
    <reaction evidence="6 9 10">
        <text>4-methyl-5-(2-phosphooxyethyl)-thiazole + 4-amino-2-methyl-5-(diphosphooxymethyl)pyrimidine + H(+) = thiamine phosphate + diphosphate</text>
        <dbReference type="Rhea" id="RHEA:22328"/>
        <dbReference type="ChEBI" id="CHEBI:15378"/>
        <dbReference type="ChEBI" id="CHEBI:33019"/>
        <dbReference type="ChEBI" id="CHEBI:37575"/>
        <dbReference type="ChEBI" id="CHEBI:57841"/>
        <dbReference type="ChEBI" id="CHEBI:58296"/>
        <dbReference type="EC" id="2.5.1.3"/>
    </reaction>
</comment>
<dbReference type="AlphaFoldDB" id="A0A6N9Q3D0"/>
<dbReference type="SUPFAM" id="SSF51391">
    <property type="entry name" value="Thiamin phosphate synthase"/>
    <property type="match status" value="1"/>
</dbReference>
<organism evidence="13 14">
    <name type="scientific">Chengkuizengella marina</name>
    <dbReference type="NCBI Taxonomy" id="2507566"/>
    <lineage>
        <taxon>Bacteria</taxon>
        <taxon>Bacillati</taxon>
        <taxon>Bacillota</taxon>
        <taxon>Bacilli</taxon>
        <taxon>Bacillales</taxon>
        <taxon>Paenibacillaceae</taxon>
        <taxon>Chengkuizengella</taxon>
    </lineage>
</organism>
<dbReference type="Proteomes" id="UP000448943">
    <property type="component" value="Unassembled WGS sequence"/>
</dbReference>
<keyword evidence="4 9" id="KW-0460">Magnesium</keyword>
<dbReference type="GO" id="GO:0009228">
    <property type="term" value="P:thiamine biosynthetic process"/>
    <property type="evidence" value="ECO:0007669"/>
    <property type="project" value="UniProtKB-KW"/>
</dbReference>
<feature type="binding site" evidence="9">
    <location>
        <begin position="36"/>
        <end position="40"/>
    </location>
    <ligand>
        <name>4-amino-2-methyl-5-(diphosphooxymethyl)pyrimidine</name>
        <dbReference type="ChEBI" id="CHEBI:57841"/>
    </ligand>
</feature>
<dbReference type="EC" id="2.5.1.3" evidence="9"/>
<dbReference type="OrthoDB" id="9812206at2"/>
<evidence type="ECO:0000256" key="1">
    <source>
        <dbReference type="ARBA" id="ARBA00005165"/>
    </source>
</evidence>
<evidence type="ECO:0000256" key="5">
    <source>
        <dbReference type="ARBA" id="ARBA00022977"/>
    </source>
</evidence>
<evidence type="ECO:0000256" key="9">
    <source>
        <dbReference type="HAMAP-Rule" id="MF_00097"/>
    </source>
</evidence>
<evidence type="ECO:0000256" key="8">
    <source>
        <dbReference type="ARBA" id="ARBA00047883"/>
    </source>
</evidence>
<dbReference type="UniPathway" id="UPA00060">
    <property type="reaction ID" value="UER00141"/>
</dbReference>
<feature type="binding site" evidence="9">
    <location>
        <begin position="187"/>
        <end position="188"/>
    </location>
    <ligand>
        <name>2-[(2R,5Z)-2-carboxy-4-methylthiazol-5(2H)-ylidene]ethyl phosphate</name>
        <dbReference type="ChEBI" id="CHEBI:62899"/>
    </ligand>
</feature>
<dbReference type="PANTHER" id="PTHR20857:SF15">
    <property type="entry name" value="THIAMINE-PHOSPHATE SYNTHASE"/>
    <property type="match status" value="1"/>
</dbReference>
<evidence type="ECO:0000256" key="6">
    <source>
        <dbReference type="ARBA" id="ARBA00047334"/>
    </source>
</evidence>
<name>A0A6N9Q3D0_9BACL</name>
<dbReference type="InterPro" id="IPR013785">
    <property type="entry name" value="Aldolase_TIM"/>
</dbReference>
<proteinExistence type="inferred from homology"/>
<reference evidence="13 14" key="1">
    <citation type="submission" date="2019-01" db="EMBL/GenBank/DDBJ databases">
        <title>Chengkuizengella sp. nov., isolated from deep-sea sediment of East Pacific Ocean.</title>
        <authorList>
            <person name="Yang J."/>
            <person name="Lai Q."/>
            <person name="Shao Z."/>
        </authorList>
    </citation>
    <scope>NUCLEOTIDE SEQUENCE [LARGE SCALE GENOMIC DNA]</scope>
    <source>
        <strain evidence="13 14">YPA3-1-1</strain>
    </source>
</reference>
<keyword evidence="5 9" id="KW-0784">Thiamine biosynthesis</keyword>
<dbReference type="GO" id="GO:0000287">
    <property type="term" value="F:magnesium ion binding"/>
    <property type="evidence" value="ECO:0007669"/>
    <property type="project" value="UniProtKB-UniRule"/>
</dbReference>
<feature type="domain" description="Thiamine phosphate synthase/TenI" evidence="12">
    <location>
        <begin position="7"/>
        <end position="190"/>
    </location>
</feature>
<accession>A0A6N9Q3D0</accession>
<feature type="binding site" evidence="9">
    <location>
        <position position="167"/>
    </location>
    <ligand>
        <name>2-[(2R,5Z)-2-carboxy-4-methylthiazol-5(2H)-ylidene]ethyl phosphate</name>
        <dbReference type="ChEBI" id="CHEBI:62899"/>
    </ligand>
</feature>
<dbReference type="Gene3D" id="3.20.20.70">
    <property type="entry name" value="Aldolase class I"/>
    <property type="match status" value="1"/>
</dbReference>
<comment type="cofactor">
    <cofactor evidence="9">
        <name>Mg(2+)</name>
        <dbReference type="ChEBI" id="CHEBI:18420"/>
    </cofactor>
    <text evidence="9">Binds 1 Mg(2+) ion per subunit.</text>
</comment>
<comment type="function">
    <text evidence="9">Condenses 4-methyl-5-(beta-hydroxyethyl)thiazole monophosphate (THZ-P) and 2-methyl-4-amino-5-hydroxymethyl pyrimidine pyrophosphate (HMP-PP) to form thiamine monophosphate (TMP).</text>
</comment>
<dbReference type="InterPro" id="IPR022998">
    <property type="entry name" value="ThiamineP_synth_TenI"/>
</dbReference>
<feature type="binding site" evidence="9">
    <location>
        <position position="72"/>
    </location>
    <ligand>
        <name>Mg(2+)</name>
        <dbReference type="ChEBI" id="CHEBI:18420"/>
    </ligand>
</feature>
<dbReference type="HAMAP" id="MF_00097">
    <property type="entry name" value="TMP_synthase"/>
    <property type="match status" value="1"/>
</dbReference>
<dbReference type="NCBIfam" id="TIGR00693">
    <property type="entry name" value="thiE"/>
    <property type="match status" value="1"/>
</dbReference>
<evidence type="ECO:0000256" key="2">
    <source>
        <dbReference type="ARBA" id="ARBA00022679"/>
    </source>
</evidence>
<feature type="binding site" evidence="9">
    <location>
        <position position="91"/>
    </location>
    <ligand>
        <name>Mg(2+)</name>
        <dbReference type="ChEBI" id="CHEBI:18420"/>
    </ligand>
</feature>
<dbReference type="EMBL" id="SIJB01000023">
    <property type="protein sequence ID" value="NBI29317.1"/>
    <property type="molecule type" value="Genomic_DNA"/>
</dbReference>
<dbReference type="CDD" id="cd00564">
    <property type="entry name" value="TMP_TenI"/>
    <property type="match status" value="1"/>
</dbReference>
<keyword evidence="2 9" id="KW-0808">Transferase</keyword>
<dbReference type="GO" id="GO:0005737">
    <property type="term" value="C:cytoplasm"/>
    <property type="evidence" value="ECO:0007669"/>
    <property type="project" value="TreeGrafter"/>
</dbReference>
<evidence type="ECO:0000313" key="13">
    <source>
        <dbReference type="EMBL" id="NBI29317.1"/>
    </source>
</evidence>
<dbReference type="InterPro" id="IPR034291">
    <property type="entry name" value="TMP_synthase"/>
</dbReference>